<accession>A0A516GEH0</accession>
<dbReference type="Proteomes" id="UP000315395">
    <property type="component" value="Chromosome"/>
</dbReference>
<dbReference type="AlphaFoldDB" id="A0A516GEH0"/>
<dbReference type="EMBL" id="CP041616">
    <property type="protein sequence ID" value="QDO89916.1"/>
    <property type="molecule type" value="Genomic_DNA"/>
</dbReference>
<organism evidence="1 2">
    <name type="scientific">Ornithinimicrobium ciconiae</name>
    <dbReference type="NCBI Taxonomy" id="2594265"/>
    <lineage>
        <taxon>Bacteria</taxon>
        <taxon>Bacillati</taxon>
        <taxon>Actinomycetota</taxon>
        <taxon>Actinomycetes</taxon>
        <taxon>Micrococcales</taxon>
        <taxon>Ornithinimicrobiaceae</taxon>
        <taxon>Ornithinimicrobium</taxon>
    </lineage>
</organism>
<evidence type="ECO:0000313" key="1">
    <source>
        <dbReference type="EMBL" id="QDO89916.1"/>
    </source>
</evidence>
<evidence type="ECO:0000313" key="2">
    <source>
        <dbReference type="Proteomes" id="UP000315395"/>
    </source>
</evidence>
<dbReference type="KEGG" id="orz:FNH13_17600"/>
<name>A0A516GEH0_9MICO</name>
<gene>
    <name evidence="1" type="ORF">FNH13_17600</name>
</gene>
<protein>
    <submittedName>
        <fullName evidence="1">Uncharacterized protein</fullName>
    </submittedName>
</protein>
<proteinExistence type="predicted"/>
<sequence>MSIDRRAGLAELREVAEGLRVTEARRKKLTARRLALLTELRAAGVPPAQLARATGLTSARIAQLRPKEED</sequence>
<dbReference type="RefSeq" id="WP_143784636.1">
    <property type="nucleotide sequence ID" value="NZ_CP041616.1"/>
</dbReference>
<keyword evidence="2" id="KW-1185">Reference proteome</keyword>
<reference evidence="1 2" key="1">
    <citation type="submission" date="2019-07" db="EMBL/GenBank/DDBJ databases">
        <title>complete genome sequencing of Ornithinimicrobium sp. H23M54.</title>
        <authorList>
            <person name="Bae J.-W."/>
            <person name="Lee S.-Y."/>
        </authorList>
    </citation>
    <scope>NUCLEOTIDE SEQUENCE [LARGE SCALE GENOMIC DNA]</scope>
    <source>
        <strain evidence="1 2">H23M54</strain>
    </source>
</reference>